<evidence type="ECO:0000313" key="9">
    <source>
        <dbReference type="Proteomes" id="UP000552241"/>
    </source>
</evidence>
<proteinExistence type="inferred from homology"/>
<feature type="domain" description="Formyl transferase N-terminal" evidence="6">
    <location>
        <begin position="3"/>
        <end position="174"/>
    </location>
</feature>
<dbReference type="InterPro" id="IPR011034">
    <property type="entry name" value="Formyl_transferase-like_C_sf"/>
</dbReference>
<comment type="catalytic activity">
    <reaction evidence="5">
        <text>L-methionyl-tRNA(fMet) + (6R)-10-formyltetrahydrofolate = N-formyl-L-methionyl-tRNA(fMet) + (6S)-5,6,7,8-tetrahydrofolate + H(+)</text>
        <dbReference type="Rhea" id="RHEA:24380"/>
        <dbReference type="Rhea" id="RHEA-COMP:9952"/>
        <dbReference type="Rhea" id="RHEA-COMP:9953"/>
        <dbReference type="ChEBI" id="CHEBI:15378"/>
        <dbReference type="ChEBI" id="CHEBI:57453"/>
        <dbReference type="ChEBI" id="CHEBI:78530"/>
        <dbReference type="ChEBI" id="CHEBI:78844"/>
        <dbReference type="ChEBI" id="CHEBI:195366"/>
        <dbReference type="EC" id="2.1.2.9"/>
    </reaction>
</comment>
<feature type="domain" description="Formyl transferase C-terminal" evidence="7">
    <location>
        <begin position="198"/>
        <end position="299"/>
    </location>
</feature>
<keyword evidence="4 5" id="KW-0648">Protein biosynthesis</keyword>
<dbReference type="InterPro" id="IPR036477">
    <property type="entry name" value="Formyl_transf_N_sf"/>
</dbReference>
<comment type="function">
    <text evidence="5">Attaches a formyl group to the free amino group of methionyl-tRNA(fMet). The formyl group appears to play a dual role in the initiator identity of N-formylmethionyl-tRNA by promoting its recognition by IF2 and preventing the misappropriation of this tRNA by the elongation apparatus.</text>
</comment>
<protein>
    <recommendedName>
        <fullName evidence="2 5">Methionyl-tRNA formyltransferase</fullName>
        <ecNumber evidence="2 5">2.1.2.9</ecNumber>
    </recommendedName>
</protein>
<name>A0A838ZJ27_9FLAO</name>
<dbReference type="InterPro" id="IPR044135">
    <property type="entry name" value="Met-tRNA-FMT_C"/>
</dbReference>
<evidence type="ECO:0000256" key="1">
    <source>
        <dbReference type="ARBA" id="ARBA00010699"/>
    </source>
</evidence>
<dbReference type="InterPro" id="IPR005793">
    <property type="entry name" value="Formyl_trans_C"/>
</dbReference>
<dbReference type="Pfam" id="PF02911">
    <property type="entry name" value="Formyl_trans_C"/>
    <property type="match status" value="1"/>
</dbReference>
<comment type="similarity">
    <text evidence="1 5">Belongs to the Fmt family.</text>
</comment>
<evidence type="ECO:0000259" key="6">
    <source>
        <dbReference type="Pfam" id="PF00551"/>
    </source>
</evidence>
<evidence type="ECO:0000256" key="3">
    <source>
        <dbReference type="ARBA" id="ARBA00022679"/>
    </source>
</evidence>
<evidence type="ECO:0000259" key="7">
    <source>
        <dbReference type="Pfam" id="PF02911"/>
    </source>
</evidence>
<dbReference type="InterPro" id="IPR005794">
    <property type="entry name" value="Fmt"/>
</dbReference>
<organism evidence="8 9">
    <name type="scientific">Moheibacter lacus</name>
    <dbReference type="NCBI Taxonomy" id="2745851"/>
    <lineage>
        <taxon>Bacteria</taxon>
        <taxon>Pseudomonadati</taxon>
        <taxon>Bacteroidota</taxon>
        <taxon>Flavobacteriia</taxon>
        <taxon>Flavobacteriales</taxon>
        <taxon>Weeksellaceae</taxon>
        <taxon>Moheibacter</taxon>
    </lineage>
</organism>
<dbReference type="HAMAP" id="MF_00182">
    <property type="entry name" value="Formyl_trans"/>
    <property type="match status" value="1"/>
</dbReference>
<dbReference type="NCBIfam" id="TIGR00460">
    <property type="entry name" value="fmt"/>
    <property type="match status" value="1"/>
</dbReference>
<feature type="binding site" evidence="5">
    <location>
        <begin position="103"/>
        <end position="106"/>
    </location>
    <ligand>
        <name>(6S)-5,6,7,8-tetrahydrofolate</name>
        <dbReference type="ChEBI" id="CHEBI:57453"/>
    </ligand>
</feature>
<dbReference type="Proteomes" id="UP000552241">
    <property type="component" value="Unassembled WGS sequence"/>
</dbReference>
<dbReference type="CDD" id="cd08646">
    <property type="entry name" value="FMT_core_Met-tRNA-FMT_N"/>
    <property type="match status" value="1"/>
</dbReference>
<evidence type="ECO:0000256" key="2">
    <source>
        <dbReference type="ARBA" id="ARBA00012261"/>
    </source>
</evidence>
<comment type="caution">
    <text evidence="8">The sequence shown here is derived from an EMBL/GenBank/DDBJ whole genome shotgun (WGS) entry which is preliminary data.</text>
</comment>
<dbReference type="PANTHER" id="PTHR11138">
    <property type="entry name" value="METHIONYL-TRNA FORMYLTRANSFERASE"/>
    <property type="match status" value="1"/>
</dbReference>
<dbReference type="GO" id="GO:0005829">
    <property type="term" value="C:cytosol"/>
    <property type="evidence" value="ECO:0007669"/>
    <property type="project" value="TreeGrafter"/>
</dbReference>
<keyword evidence="9" id="KW-1185">Reference proteome</keyword>
<dbReference type="Pfam" id="PF00551">
    <property type="entry name" value="Formyl_trans_N"/>
    <property type="match status" value="1"/>
</dbReference>
<dbReference type="PANTHER" id="PTHR11138:SF5">
    <property type="entry name" value="METHIONYL-TRNA FORMYLTRANSFERASE, MITOCHONDRIAL"/>
    <property type="match status" value="1"/>
</dbReference>
<dbReference type="GO" id="GO:0004479">
    <property type="term" value="F:methionyl-tRNA formyltransferase activity"/>
    <property type="evidence" value="ECO:0007669"/>
    <property type="project" value="UniProtKB-UniRule"/>
</dbReference>
<dbReference type="SUPFAM" id="SSF53328">
    <property type="entry name" value="Formyltransferase"/>
    <property type="match status" value="1"/>
</dbReference>
<dbReference type="Gene3D" id="3.40.50.12230">
    <property type="match status" value="1"/>
</dbReference>
<dbReference type="InterPro" id="IPR002376">
    <property type="entry name" value="Formyl_transf_N"/>
</dbReference>
<dbReference type="EC" id="2.1.2.9" evidence="2 5"/>
<dbReference type="CDD" id="cd08704">
    <property type="entry name" value="Met_tRNA_FMT_C"/>
    <property type="match status" value="1"/>
</dbReference>
<accession>A0A838ZJ27</accession>
<reference evidence="8 9" key="1">
    <citation type="submission" date="2020-07" db="EMBL/GenBank/DDBJ databases">
        <title>Moheibacter lacus sp. nov., a member of the family Flavobacteriaceae isolated from freshwater lake sediment.</title>
        <authorList>
            <person name="Liu Y."/>
        </authorList>
    </citation>
    <scope>NUCLEOTIDE SEQUENCE [LARGE SCALE GENOMIC DNA]</scope>
    <source>
        <strain evidence="8 9">BDHS18</strain>
    </source>
</reference>
<gene>
    <name evidence="5" type="primary">fmt</name>
    <name evidence="8" type="ORF">HU137_07700</name>
</gene>
<keyword evidence="3 5" id="KW-0808">Transferase</keyword>
<evidence type="ECO:0000256" key="4">
    <source>
        <dbReference type="ARBA" id="ARBA00022917"/>
    </source>
</evidence>
<evidence type="ECO:0000256" key="5">
    <source>
        <dbReference type="HAMAP-Rule" id="MF_00182"/>
    </source>
</evidence>
<dbReference type="SUPFAM" id="SSF50486">
    <property type="entry name" value="FMT C-terminal domain-like"/>
    <property type="match status" value="1"/>
</dbReference>
<dbReference type="AlphaFoldDB" id="A0A838ZJ27"/>
<dbReference type="InterPro" id="IPR041711">
    <property type="entry name" value="Met-tRNA-FMT_N"/>
</dbReference>
<evidence type="ECO:0000313" key="8">
    <source>
        <dbReference type="EMBL" id="MBA5629651.1"/>
    </source>
</evidence>
<sequence>MGTPEFAAICLEEILNSKHEVVGVITVPDKPAGRGQKLAQSAVAKLAIEKNLKLLQPEKLKNPEFLTELQSLNADCFVVVAFRMLPKEVWQIPKKGTFNLHASLLPQYRGAAPINWAIINGETETGVTTFLIDEKIDTGNILLKEKVEITTEDDAGTLHDQLAEIGKKTIIQTLNGLETNSIQPLPQENLGILKAAPKIFKEDCKINWEESLENIHNKIRGLSPYPVAWTFFSKDGENKFVKIYKGRFEKASNPNGNLNSISFENNQIKIQLKEGNYYVQALQIEGKRRLSDRDFINGLQDKEGWILNENI</sequence>
<dbReference type="EMBL" id="JACDZE010000001">
    <property type="protein sequence ID" value="MBA5629651.1"/>
    <property type="molecule type" value="Genomic_DNA"/>
</dbReference>